<comment type="caution">
    <text evidence="1">The sequence shown here is derived from an EMBL/GenBank/DDBJ whole genome shotgun (WGS) entry which is preliminary data.</text>
</comment>
<name>A0ABR7MUQ0_9FIRM</name>
<dbReference type="EMBL" id="JACRSW010000029">
    <property type="protein sequence ID" value="MBC8557538.1"/>
    <property type="molecule type" value="Genomic_DNA"/>
</dbReference>
<evidence type="ECO:0000313" key="2">
    <source>
        <dbReference type="Proteomes" id="UP000637513"/>
    </source>
</evidence>
<reference evidence="1 2" key="1">
    <citation type="submission" date="2020-08" db="EMBL/GenBank/DDBJ databases">
        <title>Genome public.</title>
        <authorList>
            <person name="Liu C."/>
            <person name="Sun Q."/>
        </authorList>
    </citation>
    <scope>NUCLEOTIDE SEQUENCE [LARGE SCALE GENOMIC DNA]</scope>
    <source>
        <strain evidence="1 2">BX3</strain>
    </source>
</reference>
<evidence type="ECO:0000313" key="1">
    <source>
        <dbReference type="EMBL" id="MBC8557538.1"/>
    </source>
</evidence>
<sequence>MEIRKKFLQPFFWGIAILLFVTWIGVPAAAKAYATKTIKVVEDKSKTYAFSNKIKKVKKVSTNKAFAIKILSGKYRIKISDTDCNTTQAVQVYFQNGKTQKINLKTEVNYLNKIKAELKPMLANPDKGLRTALAQWEKKLIKRNSKLKYEFRVHRDYEDANGKELKVSETFTIDEILKTFTTSQKRALVLEAYCRGRMHYNGTKKYKWYYCHHRKENNQFKQLYNGTFKGVCSDGAYMGMDIGKAVGLNVKSISNTDLNHAWCIAKVTDKDGTKYWQSVFTTSCGYDLKSDKYLKKEDYGTLKGFAAILRTPSRTALHYLKRAKNWKERVADTPALAATIKCPGCTGKLSHSAWNPYRTVSNRAVLGVSPPGGGIVYHPHNGGGVIRFFDDDGNEWLDAPESIKKLYEDMYL</sequence>
<proteinExistence type="predicted"/>
<accession>A0ABR7MUQ0</accession>
<organism evidence="1 2">
    <name type="scientific">Jutongia hominis</name>
    <dbReference type="NCBI Taxonomy" id="2763664"/>
    <lineage>
        <taxon>Bacteria</taxon>
        <taxon>Bacillati</taxon>
        <taxon>Bacillota</taxon>
        <taxon>Clostridia</taxon>
        <taxon>Lachnospirales</taxon>
        <taxon>Lachnospiraceae</taxon>
        <taxon>Jutongia</taxon>
    </lineage>
</organism>
<protein>
    <submittedName>
        <fullName evidence="1">Uncharacterized protein</fullName>
    </submittedName>
</protein>
<dbReference type="RefSeq" id="WP_249304816.1">
    <property type="nucleotide sequence ID" value="NZ_JACRSW010000029.1"/>
</dbReference>
<dbReference type="Proteomes" id="UP000637513">
    <property type="component" value="Unassembled WGS sequence"/>
</dbReference>
<gene>
    <name evidence="1" type="ORF">H8700_07435</name>
</gene>
<keyword evidence="2" id="KW-1185">Reference proteome</keyword>